<dbReference type="EMBL" id="CAAKMV010000077">
    <property type="protein sequence ID" value="VIO53815.1"/>
    <property type="molecule type" value="Genomic_DNA"/>
</dbReference>
<gene>
    <name evidence="1" type="ORF">FUG_LOCUS103844</name>
</gene>
<dbReference type="AlphaFoldDB" id="A0A4V6J874"/>
<accession>A0A4V6J874</accession>
<organism evidence="1">
    <name type="scientific">Gibberella zeae</name>
    <name type="common">Wheat head blight fungus</name>
    <name type="synonym">Fusarium graminearum</name>
    <dbReference type="NCBI Taxonomy" id="5518"/>
    <lineage>
        <taxon>Eukaryota</taxon>
        <taxon>Fungi</taxon>
        <taxon>Dikarya</taxon>
        <taxon>Ascomycota</taxon>
        <taxon>Pezizomycotina</taxon>
        <taxon>Sordariomycetes</taxon>
        <taxon>Hypocreomycetidae</taxon>
        <taxon>Hypocreales</taxon>
        <taxon>Nectriaceae</taxon>
        <taxon>Fusarium</taxon>
    </lineage>
</organism>
<protein>
    <submittedName>
        <fullName evidence="1">Uncharacterized protein</fullName>
    </submittedName>
</protein>
<reference evidence="1" key="1">
    <citation type="submission" date="2019-04" db="EMBL/GenBank/DDBJ databases">
        <authorList>
            <person name="Melise S."/>
            <person name="Noan J."/>
            <person name="Okalmin O."/>
        </authorList>
    </citation>
    <scope>NUCLEOTIDE SEQUENCE</scope>
    <source>
        <strain evidence="1">FN9</strain>
    </source>
</reference>
<proteinExistence type="predicted"/>
<sequence length="182" mass="19856">MLVLSLFALRLHRVYQGKKGNSNYEAETSCRDAAGVMFFCFSFYPSLSARNSCQLCTAADELGAVKKLDGVVLAFAVASRHLHQWHYNPTLERGLAYLLGVKVTCVDKGVHKDDQRAVALWPTKFGSASTVGPRLVVMIMGLDGSRDHERSGKALKGLSQVKHGRPPNQRASVTMACIASCN</sequence>
<name>A0A4V6J874_GIBZA</name>
<evidence type="ECO:0000313" key="1">
    <source>
        <dbReference type="EMBL" id="VIO53815.1"/>
    </source>
</evidence>